<accession>A0A484B4W9</accession>
<evidence type="ECO:0000313" key="2">
    <source>
        <dbReference type="EMBL" id="TDG43907.1"/>
    </source>
</evidence>
<feature type="compositionally biased region" description="Acidic residues" evidence="1">
    <location>
        <begin position="36"/>
        <end position="54"/>
    </location>
</feature>
<proteinExistence type="predicted"/>
<dbReference type="EMBL" id="LSRL02000127">
    <property type="protein sequence ID" value="TDG43907.1"/>
    <property type="molecule type" value="Genomic_DNA"/>
</dbReference>
<name>A0A484B4W9_DRONA</name>
<dbReference type="Proteomes" id="UP000295192">
    <property type="component" value="Unassembled WGS sequence"/>
</dbReference>
<organism evidence="2 3">
    <name type="scientific">Drosophila navojoa</name>
    <name type="common">Fruit fly</name>
    <dbReference type="NCBI Taxonomy" id="7232"/>
    <lineage>
        <taxon>Eukaryota</taxon>
        <taxon>Metazoa</taxon>
        <taxon>Ecdysozoa</taxon>
        <taxon>Arthropoda</taxon>
        <taxon>Hexapoda</taxon>
        <taxon>Insecta</taxon>
        <taxon>Pterygota</taxon>
        <taxon>Neoptera</taxon>
        <taxon>Endopterygota</taxon>
        <taxon>Diptera</taxon>
        <taxon>Brachycera</taxon>
        <taxon>Muscomorpha</taxon>
        <taxon>Ephydroidea</taxon>
        <taxon>Drosophilidae</taxon>
        <taxon>Drosophila</taxon>
    </lineage>
</organism>
<sequence length="115" mass="12350">MDAAGNSSNAATAGGATADEAKTLLQQQNASMENDYNNDNDNGDGDGDGNDADEPQALPFCFVRWNVMLGMVPYRIDDRLWGQFSAETFLITASKCELMPSYVPGMPTYAPSEGE</sequence>
<keyword evidence="3" id="KW-1185">Reference proteome</keyword>
<evidence type="ECO:0000313" key="3">
    <source>
        <dbReference type="Proteomes" id="UP000295192"/>
    </source>
</evidence>
<dbReference type="AlphaFoldDB" id="A0A484B4W9"/>
<feature type="region of interest" description="Disordered" evidence="1">
    <location>
        <begin position="1"/>
        <end position="55"/>
    </location>
</feature>
<reference evidence="2 3" key="1">
    <citation type="journal article" date="2019" name="J. Hered.">
        <title>An Improved Genome Assembly for Drosophila navojoa, the Basal Species in the mojavensis Cluster.</title>
        <authorList>
            <person name="Vanderlinde T."/>
            <person name="Dupim E.G."/>
            <person name="Nazario-Yepiz N.O."/>
            <person name="Carvalho A.B."/>
        </authorList>
    </citation>
    <scope>NUCLEOTIDE SEQUENCE [LARGE SCALE GENOMIC DNA]</scope>
    <source>
        <strain evidence="2">Navoj_Jal97</strain>
        <tissue evidence="2">Whole organism</tissue>
    </source>
</reference>
<evidence type="ECO:0000256" key="1">
    <source>
        <dbReference type="SAM" id="MobiDB-lite"/>
    </source>
</evidence>
<gene>
    <name evidence="2" type="ORF">AWZ03_009672</name>
</gene>
<protein>
    <submittedName>
        <fullName evidence="2">Uncharacterized protein</fullName>
    </submittedName>
</protein>
<feature type="compositionally biased region" description="Low complexity" evidence="1">
    <location>
        <begin position="1"/>
        <end position="18"/>
    </location>
</feature>
<comment type="caution">
    <text evidence="2">The sequence shown here is derived from an EMBL/GenBank/DDBJ whole genome shotgun (WGS) entry which is preliminary data.</text>
</comment>